<dbReference type="Pfam" id="PF24048">
    <property type="entry name" value="LRR_NXF1-5"/>
    <property type="match status" value="1"/>
</dbReference>
<dbReference type="Proteomes" id="UP001566132">
    <property type="component" value="Unassembled WGS sequence"/>
</dbReference>
<dbReference type="InterPro" id="IPR030217">
    <property type="entry name" value="NXF_fam"/>
</dbReference>
<dbReference type="PANTHER" id="PTHR10662:SF22">
    <property type="entry name" value="NUCLEAR RNA EXPORT FACTOR 1"/>
    <property type="match status" value="1"/>
</dbReference>
<dbReference type="InterPro" id="IPR032675">
    <property type="entry name" value="LRR_dom_sf"/>
</dbReference>
<keyword evidence="3" id="KW-0813">Transport</keyword>
<reference evidence="10 11" key="1">
    <citation type="submission" date="2024-05" db="EMBL/GenBank/DDBJ databases">
        <title>Genetic variation in Jamaican populations of the coffee berry borer (Hypothenemus hampei).</title>
        <authorList>
            <person name="Errbii M."/>
            <person name="Myrie A."/>
        </authorList>
    </citation>
    <scope>NUCLEOTIDE SEQUENCE [LARGE SCALE GENOMIC DNA]</scope>
    <source>
        <strain evidence="10">JA-Hopewell-2020-01-JO</strain>
        <tissue evidence="10">Whole body</tissue>
    </source>
</reference>
<keyword evidence="5" id="KW-0677">Repeat</keyword>
<sequence length="537" mass="61608">MNTFNPKEKRQNFILLNESCLNTKILTIHNNLLKSQKSWHKFVVSNTTGYSRNQVLKAVLDKVFPCDLIPVFYTDDPSSSSSHFLARNCKAAIERLFNEGLIVKNPYHSIYENSVFKISIYINFAHTDDLKVDVQKNVAQVLSKRLDHFSKILDLNNFAEDPELTEYCTLAQPKIMYFVLHIAKSLTFEELILSNNNIKMLKPLDVLNGVKIRHIDLSNNELIGFKTIRCLKDFQLKELKLAGNPLSKCEKDMYIHNVKQACPTVEFLDGVPINGEHFVITRRNSFCNYDGVDLVNQFLEYFFTLYDTDRSKLVGLYHCDAMFSSTCVYLAGQLSSATTSLKEYSNISRNLLKSADFEKTSQYLFQGRVKIMDTFCSKLPQTEHDPYTFTADLTYFTDDCAIIIVTGVFREKATSLLGKDRLLGFTRSFALKRSGLKCVITNDQLHVYNALTYQEINSFTLTTEQNKMAAQIDTILKPKTDTDHDDLIVTLSYLTNLKDDWARKCLEERSFNLKAALELFVDLFKSDKLPNHAFVES</sequence>
<dbReference type="Gene3D" id="3.80.10.10">
    <property type="entry name" value="Ribonuclease Inhibitor"/>
    <property type="match status" value="1"/>
</dbReference>
<dbReference type="SMART" id="SM00804">
    <property type="entry name" value="TAP_C"/>
    <property type="match status" value="1"/>
</dbReference>
<dbReference type="SUPFAM" id="SSF54427">
    <property type="entry name" value="NTF2-like"/>
    <property type="match status" value="1"/>
</dbReference>
<dbReference type="InterPro" id="IPR009060">
    <property type="entry name" value="UBA-like_sf"/>
</dbReference>
<gene>
    <name evidence="10" type="ORF">ABEB36_005680</name>
</gene>
<keyword evidence="11" id="KW-1185">Reference proteome</keyword>
<evidence type="ECO:0000256" key="7">
    <source>
        <dbReference type="ARBA" id="ARBA00023242"/>
    </source>
</evidence>
<dbReference type="PROSITE" id="PS51450">
    <property type="entry name" value="LRR"/>
    <property type="match status" value="1"/>
</dbReference>
<dbReference type="GO" id="GO:0005634">
    <property type="term" value="C:nucleus"/>
    <property type="evidence" value="ECO:0007669"/>
    <property type="project" value="UniProtKB-SubCell"/>
</dbReference>
<dbReference type="Pfam" id="PF22602">
    <property type="entry name" value="NXF_NTF2"/>
    <property type="match status" value="1"/>
</dbReference>
<dbReference type="SUPFAM" id="SSF46934">
    <property type="entry name" value="UBA-like"/>
    <property type="match status" value="1"/>
</dbReference>
<protein>
    <recommendedName>
        <fullName evidence="12">Nuclear RNA export factor 2</fullName>
    </recommendedName>
</protein>
<proteinExistence type="inferred from homology"/>
<dbReference type="AlphaFoldDB" id="A0ABD1EZ27"/>
<evidence type="ECO:0000256" key="5">
    <source>
        <dbReference type="ARBA" id="ARBA00022737"/>
    </source>
</evidence>
<evidence type="ECO:0008006" key="12">
    <source>
        <dbReference type="Google" id="ProtNLM"/>
    </source>
</evidence>
<dbReference type="InterPro" id="IPR001611">
    <property type="entry name" value="Leu-rich_rpt"/>
</dbReference>
<dbReference type="Pfam" id="PF03943">
    <property type="entry name" value="TAP_C"/>
    <property type="match status" value="1"/>
</dbReference>
<keyword evidence="4" id="KW-0433">Leucine-rich repeat</keyword>
<dbReference type="Gene3D" id="1.10.8.10">
    <property type="entry name" value="DNA helicase RuvA subunit, C-terminal domain"/>
    <property type="match status" value="1"/>
</dbReference>
<dbReference type="InterPro" id="IPR032710">
    <property type="entry name" value="NTF2-like_dom_sf"/>
</dbReference>
<dbReference type="InterPro" id="IPR002075">
    <property type="entry name" value="NTF2_dom"/>
</dbReference>
<comment type="similarity">
    <text evidence="2">Belongs to the NXF family.</text>
</comment>
<dbReference type="EMBL" id="JBDJPC010000004">
    <property type="protein sequence ID" value="KAL1506288.1"/>
    <property type="molecule type" value="Genomic_DNA"/>
</dbReference>
<evidence type="ECO:0000256" key="1">
    <source>
        <dbReference type="ARBA" id="ARBA00004123"/>
    </source>
</evidence>
<evidence type="ECO:0000313" key="11">
    <source>
        <dbReference type="Proteomes" id="UP001566132"/>
    </source>
</evidence>
<evidence type="ECO:0000256" key="4">
    <source>
        <dbReference type="ARBA" id="ARBA00022614"/>
    </source>
</evidence>
<dbReference type="InterPro" id="IPR057125">
    <property type="entry name" value="NXF1/2/3/5-like_LRR"/>
</dbReference>
<comment type="caution">
    <text evidence="10">The sequence shown here is derived from an EMBL/GenBank/DDBJ whole genome shotgun (WGS) entry which is preliminary data.</text>
</comment>
<dbReference type="PANTHER" id="PTHR10662">
    <property type="entry name" value="NUCLEAR RNA EXPORT FACTOR"/>
    <property type="match status" value="1"/>
</dbReference>
<name>A0ABD1EZ27_HYPHA</name>
<evidence type="ECO:0000256" key="6">
    <source>
        <dbReference type="ARBA" id="ARBA00022816"/>
    </source>
</evidence>
<evidence type="ECO:0000259" key="8">
    <source>
        <dbReference type="PROSITE" id="PS50177"/>
    </source>
</evidence>
<evidence type="ECO:0000256" key="2">
    <source>
        <dbReference type="ARBA" id="ARBA00009285"/>
    </source>
</evidence>
<feature type="domain" description="NTF2" evidence="8">
    <location>
        <begin position="294"/>
        <end position="447"/>
    </location>
</feature>
<evidence type="ECO:0000256" key="3">
    <source>
        <dbReference type="ARBA" id="ARBA00022448"/>
    </source>
</evidence>
<dbReference type="PROSITE" id="PS50177">
    <property type="entry name" value="NTF2_DOMAIN"/>
    <property type="match status" value="1"/>
</dbReference>
<dbReference type="SUPFAM" id="SSF52058">
    <property type="entry name" value="L domain-like"/>
    <property type="match status" value="1"/>
</dbReference>
<evidence type="ECO:0000259" key="9">
    <source>
        <dbReference type="PROSITE" id="PS51281"/>
    </source>
</evidence>
<dbReference type="InterPro" id="IPR005637">
    <property type="entry name" value="TAP_C_dom"/>
</dbReference>
<dbReference type="PROSITE" id="PS51281">
    <property type="entry name" value="TAP_C"/>
    <property type="match status" value="1"/>
</dbReference>
<keyword evidence="6" id="KW-0509">mRNA transport</keyword>
<dbReference type="Gene3D" id="3.10.450.50">
    <property type="match status" value="1"/>
</dbReference>
<keyword evidence="7" id="KW-0539">Nucleus</keyword>
<organism evidence="10 11">
    <name type="scientific">Hypothenemus hampei</name>
    <name type="common">Coffee berry borer</name>
    <dbReference type="NCBI Taxonomy" id="57062"/>
    <lineage>
        <taxon>Eukaryota</taxon>
        <taxon>Metazoa</taxon>
        <taxon>Ecdysozoa</taxon>
        <taxon>Arthropoda</taxon>
        <taxon>Hexapoda</taxon>
        <taxon>Insecta</taxon>
        <taxon>Pterygota</taxon>
        <taxon>Neoptera</taxon>
        <taxon>Endopterygota</taxon>
        <taxon>Coleoptera</taxon>
        <taxon>Polyphaga</taxon>
        <taxon>Cucujiformia</taxon>
        <taxon>Curculionidae</taxon>
        <taxon>Scolytinae</taxon>
        <taxon>Hypothenemus</taxon>
    </lineage>
</organism>
<dbReference type="GO" id="GO:0051028">
    <property type="term" value="P:mRNA transport"/>
    <property type="evidence" value="ECO:0007669"/>
    <property type="project" value="UniProtKB-KW"/>
</dbReference>
<comment type="subcellular location">
    <subcellularLocation>
        <location evidence="1">Nucleus</location>
    </subcellularLocation>
</comment>
<evidence type="ECO:0000313" key="10">
    <source>
        <dbReference type="EMBL" id="KAL1506288.1"/>
    </source>
</evidence>
<feature type="domain" description="TAP-C" evidence="9">
    <location>
        <begin position="482"/>
        <end position="537"/>
    </location>
</feature>
<dbReference type="InterPro" id="IPR018222">
    <property type="entry name" value="Nuclear_transport_factor_2_euk"/>
</dbReference>
<accession>A0ABD1EZ27</accession>